<reference evidence="1" key="1">
    <citation type="journal article" date="2020" name="Nat. Ecol. Evol.">
        <title>Deeply conserved synteny resolves early events in vertebrate evolution.</title>
        <authorList>
            <person name="Simakov O."/>
            <person name="Marletaz F."/>
            <person name="Yue J.X."/>
            <person name="O'Connell B."/>
            <person name="Jenkins J."/>
            <person name="Brandt A."/>
            <person name="Calef R."/>
            <person name="Tung C.H."/>
            <person name="Huang T.K."/>
            <person name="Schmutz J."/>
            <person name="Satoh N."/>
            <person name="Yu J.K."/>
            <person name="Putnam N.H."/>
            <person name="Green R.E."/>
            <person name="Rokhsar D.S."/>
        </authorList>
    </citation>
    <scope>NUCLEOTIDE SEQUENCE [LARGE SCALE GENOMIC DNA]</scope>
    <source>
        <strain evidence="1">S238N-H82</strain>
    </source>
</reference>
<protein>
    <submittedName>
        <fullName evidence="2">Uncharacterized protein LOC118404414</fullName>
    </submittedName>
</protein>
<dbReference type="GeneID" id="118404414"/>
<evidence type="ECO:0000313" key="1">
    <source>
        <dbReference type="Proteomes" id="UP000001554"/>
    </source>
</evidence>
<accession>A0A9J7KHU5</accession>
<keyword evidence="1" id="KW-1185">Reference proteome</keyword>
<dbReference type="Proteomes" id="UP000001554">
    <property type="component" value="Chromosome 17"/>
</dbReference>
<organism evidence="1 2">
    <name type="scientific">Branchiostoma floridae</name>
    <name type="common">Florida lancelet</name>
    <name type="synonym">Amphioxus</name>
    <dbReference type="NCBI Taxonomy" id="7739"/>
    <lineage>
        <taxon>Eukaryota</taxon>
        <taxon>Metazoa</taxon>
        <taxon>Chordata</taxon>
        <taxon>Cephalochordata</taxon>
        <taxon>Leptocardii</taxon>
        <taxon>Amphioxiformes</taxon>
        <taxon>Branchiostomatidae</taxon>
        <taxon>Branchiostoma</taxon>
    </lineage>
</organism>
<dbReference type="PANTHER" id="PTHR33332">
    <property type="entry name" value="REVERSE TRANSCRIPTASE DOMAIN-CONTAINING PROTEIN"/>
    <property type="match status" value="1"/>
</dbReference>
<dbReference type="AlphaFoldDB" id="A0A9J7KHU5"/>
<dbReference type="OrthoDB" id="5954773at2759"/>
<dbReference type="RefSeq" id="XP_035659377.1">
    <property type="nucleotide sequence ID" value="XM_035803484.1"/>
</dbReference>
<evidence type="ECO:0000313" key="2">
    <source>
        <dbReference type="RefSeq" id="XP_035659377.1"/>
    </source>
</evidence>
<dbReference type="KEGG" id="bfo:118404414"/>
<proteinExistence type="predicted"/>
<sequence length="260" mass="29808">MINDVRPVTENSHWKYVDDFNLGEIRLISTPSSLQRDLNHLDNWATENHMLLNPKKCMAMHFSFVRAPIQPPVLSLAGQTLKTTTQARLLGLHIRSNPKWDDQVDVMVSKSSKRLVVISRLRRSGVPIADLNTIYCGYIRPLLEYAAPCWASALTQRQSAALERVQRRACRLMMGRQFVSYTAALQHIGLERLSTRRQKLCTDFALRVERSPRFSTWLPPTRGQQHGRQLRNSARYQQPTGTNRYLTSAIPAMIKSLNEL</sequence>
<reference evidence="2" key="2">
    <citation type="submission" date="2025-08" db="UniProtKB">
        <authorList>
            <consortium name="RefSeq"/>
        </authorList>
    </citation>
    <scope>IDENTIFICATION</scope>
    <source>
        <strain evidence="2">S238N-H82</strain>
        <tissue evidence="2">Testes</tissue>
    </source>
</reference>
<gene>
    <name evidence="2" type="primary">LOC118404414</name>
</gene>
<dbReference type="OMA" id="RCIKAWT"/>
<name>A0A9J7KHU5_BRAFL</name>